<proteinExistence type="predicted"/>
<dbReference type="InterPro" id="IPR009377">
    <property type="entry name" value="EutA"/>
</dbReference>
<dbReference type="PANTHER" id="PTHR32432:SF13">
    <property type="entry name" value="ETHANOLAMINE AMMONIA-LYASE REACTIVASE EUTA"/>
    <property type="match status" value="1"/>
</dbReference>
<gene>
    <name evidence="1" type="ORF">CKY01_15790</name>
</gene>
<dbReference type="RefSeq" id="WP_113026377.1">
    <property type="nucleotide sequence ID" value="NZ_CAWNWQ010000023.1"/>
</dbReference>
<dbReference type="PANTHER" id="PTHR32432">
    <property type="entry name" value="CELL DIVISION PROTEIN FTSA-RELATED"/>
    <property type="match status" value="1"/>
</dbReference>
<dbReference type="NCBIfam" id="NF007993">
    <property type="entry name" value="PRK10719.1-4"/>
    <property type="match status" value="1"/>
</dbReference>
<dbReference type="SUPFAM" id="SSF53067">
    <property type="entry name" value="Actin-like ATPase domain"/>
    <property type="match status" value="1"/>
</dbReference>
<accession>A0A329VDW0</accession>
<sequence length="475" mass="51144">MEAKELFSVGIDIGTTTTQVIFSRLSLVNRAAVSQVPRYEFVRREIIWQSPVLFTPVDFAGQLREDELFSLIQAQYQAANIAPESVDSGAVIITGETAKTCNARPAIMTLAQKLGDFVVATAGPHLESMIAGLGSGAQALSQQKMARVLNIDIGGGTANYALFDAGRLIASACLNVGGRLLETDPQGNVLRAHPPGVRIVDSLFGENTDIQHLTATQLQQIAMRMSQLLWEAVTGQLTPLAQQLLMTEPLPSCDELNCDELYAVTLSGGVGECYREASDHDLFRFHDLGPLLAQAIHRDNDFAKLPLQMPKQTVRATVIGAGAHTLSLSGSTIWLDALSLPLRNIPVVHPDTEATESLSEAWQQALTQMDLHAEQDLYALALPDALPVNYAAVQTCITALQNFAACYPSSHPLLIVAGQDFGKALGMLLHPLMGERPLAVIDEVITRTGDYIDIGTPLFNGTVVPVTIKSLAFPS</sequence>
<dbReference type="InterPro" id="IPR050696">
    <property type="entry name" value="FtsA/MreB"/>
</dbReference>
<evidence type="ECO:0000313" key="2">
    <source>
        <dbReference type="Proteomes" id="UP000250870"/>
    </source>
</evidence>
<dbReference type="Pfam" id="PF06277">
    <property type="entry name" value="EutA"/>
    <property type="match status" value="1"/>
</dbReference>
<keyword evidence="1" id="KW-0456">Lyase</keyword>
<comment type="caution">
    <text evidence="1">The sequence shown here is derived from an EMBL/GenBank/DDBJ whole genome shotgun (WGS) entry which is preliminary data.</text>
</comment>
<organism evidence="1 2">
    <name type="scientific">Photorhabdus laumondii subsp. clarkei</name>
    <dbReference type="NCBI Taxonomy" id="2029685"/>
    <lineage>
        <taxon>Bacteria</taxon>
        <taxon>Pseudomonadati</taxon>
        <taxon>Pseudomonadota</taxon>
        <taxon>Gammaproteobacteria</taxon>
        <taxon>Enterobacterales</taxon>
        <taxon>Morganellaceae</taxon>
        <taxon>Photorhabdus</taxon>
    </lineage>
</organism>
<dbReference type="Proteomes" id="UP000250870">
    <property type="component" value="Unassembled WGS sequence"/>
</dbReference>
<dbReference type="InterPro" id="IPR043129">
    <property type="entry name" value="ATPase_NBD"/>
</dbReference>
<dbReference type="AlphaFoldDB" id="A0A329VDW0"/>
<dbReference type="EMBL" id="NSCI01000023">
    <property type="protein sequence ID" value="RAW88368.1"/>
    <property type="molecule type" value="Genomic_DNA"/>
</dbReference>
<dbReference type="PIRSF" id="PIRSF012293">
    <property type="entry name" value="EutA"/>
    <property type="match status" value="1"/>
</dbReference>
<name>A0A329VDW0_9GAMM</name>
<dbReference type="GO" id="GO:0016829">
    <property type="term" value="F:lyase activity"/>
    <property type="evidence" value="ECO:0007669"/>
    <property type="project" value="UniProtKB-KW"/>
</dbReference>
<evidence type="ECO:0000313" key="1">
    <source>
        <dbReference type="EMBL" id="RAW88368.1"/>
    </source>
</evidence>
<reference evidence="1 2" key="1">
    <citation type="journal article" date="2018" name="Int. J. Syst. Evol. Microbiol.">
        <title>Whole-genome-based revisit of Photorhabdus phylogeny: proposal for the elevation of most Photorhabdus subspecies to the species level and description of one novel species Photorhabdus bodei sp. nov., and one novel subspecies Photorhabdus laumondii subsp. clarkei subsp. nov.</title>
        <authorList>
            <person name="Machado R.A.R."/>
            <person name="Wuthrich D."/>
            <person name="Kuhnert P."/>
            <person name="Arce C.C.M."/>
            <person name="Thonen L."/>
            <person name="Ruiz C."/>
            <person name="Zhang X."/>
            <person name="Robert C.A.M."/>
            <person name="Karimi J."/>
            <person name="Kamali S."/>
            <person name="Ma J."/>
            <person name="Bruggmann R."/>
            <person name="Erb M."/>
        </authorList>
    </citation>
    <scope>NUCLEOTIDE SEQUENCE [LARGE SCALE GENOMIC DNA]</scope>
    <source>
        <strain evidence="1 2">BOJ-47</strain>
    </source>
</reference>
<protein>
    <submittedName>
        <fullName evidence="1">Ethanolamine ammonia-lyase reactivating factor EutA</fullName>
    </submittedName>
</protein>